<accession>J0WPQ2</accession>
<sequence length="61" mass="7045">MHARGMNKVHEPMLVSCWSPTVQHSVEFVNPSALSATARFDNFTDQNPFTLKNLESYRMQF</sequence>
<gene>
    <name evidence="1" type="ORF">AURDEDRAFT_176530</name>
</gene>
<reference evidence="2" key="1">
    <citation type="journal article" date="2012" name="Science">
        <title>The Paleozoic origin of enzymatic lignin decomposition reconstructed from 31 fungal genomes.</title>
        <authorList>
            <person name="Floudas D."/>
            <person name="Binder M."/>
            <person name="Riley R."/>
            <person name="Barry K."/>
            <person name="Blanchette R.A."/>
            <person name="Henrissat B."/>
            <person name="Martinez A.T."/>
            <person name="Otillar R."/>
            <person name="Spatafora J.W."/>
            <person name="Yadav J.S."/>
            <person name="Aerts A."/>
            <person name="Benoit I."/>
            <person name="Boyd A."/>
            <person name="Carlson A."/>
            <person name="Copeland A."/>
            <person name="Coutinho P.M."/>
            <person name="de Vries R.P."/>
            <person name="Ferreira P."/>
            <person name="Findley K."/>
            <person name="Foster B."/>
            <person name="Gaskell J."/>
            <person name="Glotzer D."/>
            <person name="Gorecki P."/>
            <person name="Heitman J."/>
            <person name="Hesse C."/>
            <person name="Hori C."/>
            <person name="Igarashi K."/>
            <person name="Jurgens J.A."/>
            <person name="Kallen N."/>
            <person name="Kersten P."/>
            <person name="Kohler A."/>
            <person name="Kuees U."/>
            <person name="Kumar T.K.A."/>
            <person name="Kuo A."/>
            <person name="LaButti K."/>
            <person name="Larrondo L.F."/>
            <person name="Lindquist E."/>
            <person name="Ling A."/>
            <person name="Lombard V."/>
            <person name="Lucas S."/>
            <person name="Lundell T."/>
            <person name="Martin R."/>
            <person name="McLaughlin D.J."/>
            <person name="Morgenstern I."/>
            <person name="Morin E."/>
            <person name="Murat C."/>
            <person name="Nagy L.G."/>
            <person name="Nolan M."/>
            <person name="Ohm R.A."/>
            <person name="Patyshakuliyeva A."/>
            <person name="Rokas A."/>
            <person name="Ruiz-Duenas F.J."/>
            <person name="Sabat G."/>
            <person name="Salamov A."/>
            <person name="Samejima M."/>
            <person name="Schmutz J."/>
            <person name="Slot J.C."/>
            <person name="St John F."/>
            <person name="Stenlid J."/>
            <person name="Sun H."/>
            <person name="Sun S."/>
            <person name="Syed K."/>
            <person name="Tsang A."/>
            <person name="Wiebenga A."/>
            <person name="Young D."/>
            <person name="Pisabarro A."/>
            <person name="Eastwood D.C."/>
            <person name="Martin F."/>
            <person name="Cullen D."/>
            <person name="Grigoriev I.V."/>
            <person name="Hibbett D.S."/>
        </authorList>
    </citation>
    <scope>NUCLEOTIDE SEQUENCE [LARGE SCALE GENOMIC DNA]</scope>
    <source>
        <strain evidence="2">TFB10046</strain>
    </source>
</reference>
<dbReference type="Proteomes" id="UP000006514">
    <property type="component" value="Unassembled WGS sequence"/>
</dbReference>
<name>J0WPQ2_AURST</name>
<dbReference type="AlphaFoldDB" id="J0WPQ2"/>
<dbReference type="KEGG" id="adl:AURDEDRAFT_176530"/>
<dbReference type="EMBL" id="JH687950">
    <property type="protein sequence ID" value="EJD34419.1"/>
    <property type="molecule type" value="Genomic_DNA"/>
</dbReference>
<evidence type="ECO:0000313" key="2">
    <source>
        <dbReference type="Proteomes" id="UP000006514"/>
    </source>
</evidence>
<proteinExistence type="predicted"/>
<evidence type="ECO:0000313" key="1">
    <source>
        <dbReference type="EMBL" id="EJD34419.1"/>
    </source>
</evidence>
<protein>
    <submittedName>
        <fullName evidence="1">Uncharacterized protein</fullName>
    </submittedName>
</protein>
<organism evidence="1 2">
    <name type="scientific">Auricularia subglabra (strain TFB-10046 / SS5)</name>
    <name type="common">White-rot fungus</name>
    <name type="synonym">Auricularia delicata (strain TFB10046)</name>
    <dbReference type="NCBI Taxonomy" id="717982"/>
    <lineage>
        <taxon>Eukaryota</taxon>
        <taxon>Fungi</taxon>
        <taxon>Dikarya</taxon>
        <taxon>Basidiomycota</taxon>
        <taxon>Agaricomycotina</taxon>
        <taxon>Agaricomycetes</taxon>
        <taxon>Auriculariales</taxon>
        <taxon>Auriculariaceae</taxon>
        <taxon>Auricularia</taxon>
    </lineage>
</organism>
<keyword evidence="2" id="KW-1185">Reference proteome</keyword>
<dbReference type="InParanoid" id="J0WPQ2"/>